<keyword evidence="2" id="KW-1185">Reference proteome</keyword>
<dbReference type="InterPro" id="IPR018775">
    <property type="entry name" value="RlaP"/>
</dbReference>
<evidence type="ECO:0000313" key="2">
    <source>
        <dbReference type="Proteomes" id="UP001232245"/>
    </source>
</evidence>
<evidence type="ECO:0000313" key="1">
    <source>
        <dbReference type="EMBL" id="MDQ0223708.1"/>
    </source>
</evidence>
<dbReference type="EMBL" id="JAUSTZ010000001">
    <property type="protein sequence ID" value="MDQ0223708.1"/>
    <property type="molecule type" value="Genomic_DNA"/>
</dbReference>
<dbReference type="PANTHER" id="PTHR34817:SF2">
    <property type="entry name" value="NUCLEOTIDYLTRANSFERASE"/>
    <property type="match status" value="1"/>
</dbReference>
<dbReference type="Proteomes" id="UP001232245">
    <property type="component" value="Unassembled WGS sequence"/>
</dbReference>
<sequence length="252" mass="29734">MRKTIIESLKNIEAEEKIAVLLACESGSRAWGTQSPNSDYDIRFIYIHHSDWYLQLFEQRDVFEKTIPPTIELVGWDLKKALKLLYNSNPSLLEWIHSPIIYRSDDAFLKNLKNLSQQFCSIPSLLYHYVHMAKKNFQSLNKERNRTPKRYINCIRPIMMCLSLLNGSGFPNGTIQELFLNNVDDKKLLAQFQSLLKVKSEEQHLFSSQELDKFIQESIFFLEDKMKKIHFRNKPNVDSLNDFFINMVKRYS</sequence>
<organism evidence="1 2">
    <name type="scientific">Metabacillus niabensis</name>
    <dbReference type="NCBI Taxonomy" id="324854"/>
    <lineage>
        <taxon>Bacteria</taxon>
        <taxon>Bacillati</taxon>
        <taxon>Bacillota</taxon>
        <taxon>Bacilli</taxon>
        <taxon>Bacillales</taxon>
        <taxon>Bacillaceae</taxon>
        <taxon>Metabacillus</taxon>
    </lineage>
</organism>
<dbReference type="SUPFAM" id="SSF81301">
    <property type="entry name" value="Nucleotidyltransferase"/>
    <property type="match status" value="1"/>
</dbReference>
<dbReference type="InterPro" id="IPR043519">
    <property type="entry name" value="NT_sf"/>
</dbReference>
<dbReference type="RefSeq" id="WP_174879800.1">
    <property type="nucleotide sequence ID" value="NZ_CADEPK010000065.1"/>
</dbReference>
<gene>
    <name evidence="1" type="ORF">J2S02_000030</name>
</gene>
<reference evidence="1 2" key="1">
    <citation type="submission" date="2023-07" db="EMBL/GenBank/DDBJ databases">
        <title>Genomic Encyclopedia of Type Strains, Phase IV (KMG-IV): sequencing the most valuable type-strain genomes for metagenomic binning, comparative biology and taxonomic classification.</title>
        <authorList>
            <person name="Goeker M."/>
        </authorList>
    </citation>
    <scope>NUCLEOTIDE SEQUENCE [LARGE SCALE GENOMIC DNA]</scope>
    <source>
        <strain evidence="1 2">DSM 17723</strain>
    </source>
</reference>
<proteinExistence type="predicted"/>
<accession>A0ABT9YUP2</accession>
<comment type="caution">
    <text evidence="1">The sequence shown here is derived from an EMBL/GenBank/DDBJ whole genome shotgun (WGS) entry which is preliminary data.</text>
</comment>
<dbReference type="Pfam" id="PF10127">
    <property type="entry name" value="RlaP"/>
    <property type="match status" value="1"/>
</dbReference>
<protein>
    <submittedName>
        <fullName evidence="1">Nucleotidyltransferase</fullName>
    </submittedName>
</protein>
<dbReference type="PANTHER" id="PTHR34817">
    <property type="entry name" value="NUCLEOTIDYLTRANSFERASE"/>
    <property type="match status" value="1"/>
</dbReference>
<name>A0ABT9YUP2_9BACI</name>